<evidence type="ECO:0000313" key="4">
    <source>
        <dbReference type="Proteomes" id="UP000297951"/>
    </source>
</evidence>
<dbReference type="RefSeq" id="WP_135011548.1">
    <property type="nucleotide sequence ID" value="NZ_JADGLK010000008.1"/>
</dbReference>
<proteinExistence type="predicted"/>
<feature type="compositionally biased region" description="Polar residues" evidence="1">
    <location>
        <begin position="209"/>
        <end position="218"/>
    </location>
</feature>
<dbReference type="CDD" id="cd18809">
    <property type="entry name" value="SF1_C_RecD"/>
    <property type="match status" value="1"/>
</dbReference>
<dbReference type="Pfam" id="PF08751">
    <property type="entry name" value="TrwC"/>
    <property type="match status" value="1"/>
</dbReference>
<sequence>MMTLHKLSAGDGWRYYTQEIASGDVLRAKGRKIGDYYTVEGLPPGQWVGSGAAQLELHGTVSEHQMDILFSGYKLPVTREELSDVLKNRALNYIEIKTQAYEEKRLEFAQKMWETVYAKRCGKIQEEIAEYLSEDGKRLAQRTISHRLAKLEESGNDLSPYPSGTDIDDKEALKQNFLRTYKMSDWEKKLAASHAQKAEQAARTKDNQQAENTHTFKQADTPYMRLLEEKKAAFFRQQHRQASGAELRAIKREAGAITFRQEHHREPKNDVELRKWMAQQSTAKQQIITGFDAVLTPPKSVSIAWGLGDETLRTGIENAHEKAIQDVVHYLESQVIYTRRGQGGIAQEDVDSGIIATKYRHYDSREGDPNIHDHMVIANKVQGQDGRWLTLDGRMLYSYNVAASELYNTQIAKHIHQDLGLEFAARKKHGGVIHELAGINEEAIHHFSARRQDIDGTLDKLVEQFIENHGYPPNANQRIKLQQQATLETRPSKGEVKSLSELNTQWVQSVNESKLKLPTGEDLLKHLKRESTKQASSIAKDIAQALATSDIEHAHKIIARLEESRSTWRKSNIEAEAQRYFRDITGGAGIDEDKFRSTLKATEAVSINLNNYEEQLYPDSARRKDGTSIYLNADYKVFTSHRILNDEQAIIEAATIHHSIPSSTPEIFAQEEQKLLESGALISDAQRAMAKDFATSQKLLSIGIGPAGAGKTSSSKLTVAAATAAGRQVIGLAPTAAAASVMRQELGIEADTLDKFLITPMELNPGDMLLVDEIGMVSTPKLAAIIRMAKANGAVVRGIGDYRQLAAIGSGGALRLIEREAGATYLEDVYRFRNQEEAAASLALREPAINGADKPFDWYLENNRIVSGESQTMLDSVFAAWAKDTEEGKNSLMLAGTNDEVTRLSELAQVRAIDLGKVKTGTYTTLHTGSRAYKGDVIVTRENNRRLLLNRGKDFVKNGDLWIVKHVHKDGSLKVKNQASGGVITLPESYVKTEVELGYAATINRAQGSTVDTVHAAVTSSTDRAGAYVALSRGRDSNNLYVVTDENNTQAEVLEAITNNYDTNLSVHEEVQRLYDEHLNIAHRIDIYEDLSVRATEEGMKTVAAHALGEPTARALASCPAWGALAHELADTYRHGLDPVEVLSRAYSSGELGNAKDVAAVLHWRIQNIREDDAQKRTHTLRSPLAAISDEHLDRLVHQAKKTTIPLSERKLEQPNWASYPYALAPTDELRQRLVQTNKALTANEKDPQAYAQLNEKVSQMSAEIARRRWASAEQQEVEKLVRGEIPRSKAKFTVRDALVHEQKMRQNLLPTLEQPAPKNVVQQGISRYSLDTFWEKDQYTPGDFKAALTQHRKQIAELIELRGRQLAAQQPEWTKELGPVPANTRNARHWYRVAAEVEAYRHKYNVPDYETNAVPKKYREGERGAYLQEQVIDVHKRSRLSSTWIAPNRLTDQALDAEFAYAQKYKVSEVQQLIEAQREIKPLTDKDFDLDRVRKQEEKKVMEVAQRLAHKVGDSTLVEALNQANIAKGTVAQAQAHRSLVESDVLRSAFADWKLLSKAEYGYDKALESGNPQRIKHAERKYHFLEEQYIAVYGSVTKPSNDRQWLNTVPVYQWAEQQVTVAQQQFAQAKANLEQAKVVAELKSKRAQSSSADSLSQLAAKVKAMKPMESQAPQQASRGAEQQEFSRRGPRL</sequence>
<comment type="caution">
    <text evidence="3">The sequence shown here is derived from an EMBL/GenBank/DDBJ whole genome shotgun (WGS) entry which is preliminary data.</text>
</comment>
<dbReference type="InterPro" id="IPR027417">
    <property type="entry name" value="P-loop_NTPase"/>
</dbReference>
<evidence type="ECO:0000313" key="3">
    <source>
        <dbReference type="EMBL" id="TFU23359.1"/>
    </source>
</evidence>
<reference evidence="3 4" key="1">
    <citation type="submission" date="2019-03" db="EMBL/GenBank/DDBJ databases">
        <title>Diversity of the mouse oral microbiome.</title>
        <authorList>
            <person name="Joseph S."/>
            <person name="Aduse-Opoku J."/>
            <person name="Curtis M."/>
            <person name="Wade W."/>
            <person name="Hashim A."/>
        </authorList>
    </citation>
    <scope>NUCLEOTIDE SEQUENCE [LARGE SCALE GENOMIC DNA]</scope>
    <source>
        <strain evidence="4">irhom_31</strain>
    </source>
</reference>
<feature type="compositionally biased region" description="Basic and acidic residues" evidence="1">
    <location>
        <begin position="192"/>
        <end position="208"/>
    </location>
</feature>
<dbReference type="SUPFAM" id="SSF52540">
    <property type="entry name" value="P-loop containing nucleoside triphosphate hydrolases"/>
    <property type="match status" value="2"/>
</dbReference>
<feature type="region of interest" description="Disordered" evidence="1">
    <location>
        <begin position="192"/>
        <end position="219"/>
    </location>
</feature>
<dbReference type="InterPro" id="IPR014862">
    <property type="entry name" value="TrwC"/>
</dbReference>
<protein>
    <recommendedName>
        <fullName evidence="2">TrwC relaxase domain-containing protein</fullName>
    </recommendedName>
</protein>
<feature type="domain" description="TrwC relaxase" evidence="2">
    <location>
        <begin position="9"/>
        <end position="511"/>
    </location>
</feature>
<dbReference type="SUPFAM" id="SSF55464">
    <property type="entry name" value="Origin of replication-binding domain, RBD-like"/>
    <property type="match status" value="1"/>
</dbReference>
<feature type="compositionally biased region" description="Low complexity" evidence="1">
    <location>
        <begin position="1648"/>
        <end position="1661"/>
    </location>
</feature>
<dbReference type="Proteomes" id="UP000297951">
    <property type="component" value="Unassembled WGS sequence"/>
</dbReference>
<dbReference type="OrthoDB" id="4524286at2"/>
<dbReference type="Gene3D" id="2.30.30.940">
    <property type="match status" value="1"/>
</dbReference>
<dbReference type="Gene3D" id="3.40.50.300">
    <property type="entry name" value="P-loop containing nucleotide triphosphate hydrolases"/>
    <property type="match status" value="2"/>
</dbReference>
<dbReference type="NCBIfam" id="NF041492">
    <property type="entry name" value="MobF"/>
    <property type="match status" value="1"/>
</dbReference>
<name>A0A4Y9F511_9MICC</name>
<organism evidence="3 4">
    <name type="scientific">Rothia nasimurium</name>
    <dbReference type="NCBI Taxonomy" id="85336"/>
    <lineage>
        <taxon>Bacteria</taxon>
        <taxon>Bacillati</taxon>
        <taxon>Actinomycetota</taxon>
        <taxon>Actinomycetes</taxon>
        <taxon>Micrococcales</taxon>
        <taxon>Micrococcaceae</taxon>
        <taxon>Rothia</taxon>
    </lineage>
</organism>
<gene>
    <name evidence="3" type="ORF">E4U03_03195</name>
</gene>
<evidence type="ECO:0000259" key="2">
    <source>
        <dbReference type="Pfam" id="PF08751"/>
    </source>
</evidence>
<dbReference type="Pfam" id="PF13604">
    <property type="entry name" value="AAA_30"/>
    <property type="match status" value="1"/>
</dbReference>
<evidence type="ECO:0000256" key="1">
    <source>
        <dbReference type="SAM" id="MobiDB-lite"/>
    </source>
</evidence>
<feature type="region of interest" description="Disordered" evidence="1">
    <location>
        <begin position="1648"/>
        <end position="1693"/>
    </location>
</feature>
<accession>A0A4Y9F511</accession>
<dbReference type="EMBL" id="SPQC01000008">
    <property type="protein sequence ID" value="TFU23359.1"/>
    <property type="molecule type" value="Genomic_DNA"/>
</dbReference>